<feature type="signal peptide" evidence="2">
    <location>
        <begin position="1"/>
        <end position="29"/>
    </location>
</feature>
<name>A0A6J4H079_9BACT</name>
<gene>
    <name evidence="3" type="ORF">AVDCRST_MAG63-1544</name>
</gene>
<dbReference type="SUPFAM" id="SSF48452">
    <property type="entry name" value="TPR-like"/>
    <property type="match status" value="2"/>
</dbReference>
<dbReference type="PANTHER" id="PTHR45588:SF1">
    <property type="entry name" value="WW DOMAIN-CONTAINING PROTEIN"/>
    <property type="match status" value="1"/>
</dbReference>
<dbReference type="InterPro" id="IPR019734">
    <property type="entry name" value="TPR_rpt"/>
</dbReference>
<dbReference type="AlphaFoldDB" id="A0A6J4H079"/>
<reference evidence="3" key="1">
    <citation type="submission" date="2020-02" db="EMBL/GenBank/DDBJ databases">
        <authorList>
            <person name="Meier V. D."/>
        </authorList>
    </citation>
    <scope>NUCLEOTIDE SEQUENCE</scope>
    <source>
        <strain evidence="3">AVDCRST_MAG63</strain>
    </source>
</reference>
<accession>A0A6J4H079</accession>
<dbReference type="Gene3D" id="1.25.40.10">
    <property type="entry name" value="Tetratricopeptide repeat domain"/>
    <property type="match status" value="2"/>
</dbReference>
<evidence type="ECO:0000256" key="2">
    <source>
        <dbReference type="SAM" id="SignalP"/>
    </source>
</evidence>
<sequence length="567" mass="62640">MKNIPQPVRLLLAFLTTFGLCVAPRIAGAADVPAATAAEPSASPVTPLFEGMGKHKRKITTKSPLAQRYFDQGLNFLYAFNHDEAIRSFTQAAAIDPGCAMAYWGIATANGPHINFPLVPPDRAKAAWQALTRARELAGTTTPVEKALIETLGRRYADPQPEDRKSLDEAYAAAMRDLWKRYPNDADIGALFAEAMMDLRPWDLWTPDGKPQPGTPEVVTTLEKVLARSPYHPLALHLYIHAVEASTNPGRAAAAADRLRNVAPGLGHLVHMPSHIDVRLGKWQKNNEANRRAIEADRKYTAKAKKPGFYRLYMAHNRHMLAFGAMMQGESRLAREHLRALTAEMPADWKQQNAFIADGFHAMPYELMLRFGQWEALLAEPEPPAYFPIARALRHAARGVAYAALGKTTEARASQAAFREAVGKTPPTASFGNNAATSLFAVAEPMLEGEILFKEGKQTEALAALRTAVAKEDQLRYSEPPDWIQPVRHALGATLMQVGEAAEAEQVYREDLRKWPENGWSLFGLAQSLEAQNKREEAARVRARFAAAWKRSDVKLASSCFCQPGKH</sequence>
<keyword evidence="1" id="KW-0802">TPR repeat</keyword>
<dbReference type="EMBL" id="CADCTO010000001">
    <property type="protein sequence ID" value="CAA9210850.1"/>
    <property type="molecule type" value="Genomic_DNA"/>
</dbReference>
<dbReference type="InterPro" id="IPR011990">
    <property type="entry name" value="TPR-like_helical_dom_sf"/>
</dbReference>
<evidence type="ECO:0000256" key="1">
    <source>
        <dbReference type="PROSITE-ProRule" id="PRU00339"/>
    </source>
</evidence>
<feature type="repeat" description="TPR" evidence="1">
    <location>
        <begin position="66"/>
        <end position="99"/>
    </location>
</feature>
<organism evidence="3">
    <name type="scientific">uncultured Armatimonadetes bacterium</name>
    <dbReference type="NCBI Taxonomy" id="157466"/>
    <lineage>
        <taxon>Bacteria</taxon>
        <taxon>Bacillati</taxon>
        <taxon>Armatimonadota</taxon>
        <taxon>environmental samples</taxon>
    </lineage>
</organism>
<feature type="chain" id="PRO_5026843937" description="Tetratricopeptide repeat protein" evidence="2">
    <location>
        <begin position="30"/>
        <end position="567"/>
    </location>
</feature>
<dbReference type="PANTHER" id="PTHR45588">
    <property type="entry name" value="TPR DOMAIN-CONTAINING PROTEIN"/>
    <property type="match status" value="1"/>
</dbReference>
<evidence type="ECO:0000313" key="3">
    <source>
        <dbReference type="EMBL" id="CAA9210850.1"/>
    </source>
</evidence>
<dbReference type="PROSITE" id="PS50005">
    <property type="entry name" value="TPR"/>
    <property type="match status" value="1"/>
</dbReference>
<keyword evidence="2" id="KW-0732">Signal</keyword>
<evidence type="ECO:0008006" key="4">
    <source>
        <dbReference type="Google" id="ProtNLM"/>
    </source>
</evidence>
<proteinExistence type="predicted"/>
<protein>
    <recommendedName>
        <fullName evidence="4">Tetratricopeptide repeat protein</fullName>
    </recommendedName>
</protein>